<protein>
    <submittedName>
        <fullName evidence="2">DUF4097 domain-containing protein</fullName>
    </submittedName>
</protein>
<comment type="caution">
    <text evidence="2">The sequence shown here is derived from an EMBL/GenBank/DDBJ whole genome shotgun (WGS) entry which is preliminary data.</text>
</comment>
<dbReference type="EMBL" id="JBHUFZ010000018">
    <property type="protein sequence ID" value="MFD1890278.1"/>
    <property type="molecule type" value="Genomic_DNA"/>
</dbReference>
<dbReference type="Proteomes" id="UP001597326">
    <property type="component" value="Unassembled WGS sequence"/>
</dbReference>
<dbReference type="Pfam" id="PF13349">
    <property type="entry name" value="DUF4097"/>
    <property type="match status" value="1"/>
</dbReference>
<keyword evidence="3" id="KW-1185">Reference proteome</keyword>
<name>A0ABW4RVC0_9ACTN</name>
<dbReference type="RefSeq" id="WP_343873293.1">
    <property type="nucleotide sequence ID" value="NZ_BAAAIX010000015.1"/>
</dbReference>
<proteinExistence type="predicted"/>
<evidence type="ECO:0000313" key="2">
    <source>
        <dbReference type="EMBL" id="MFD1890278.1"/>
    </source>
</evidence>
<accession>A0ABW4RVC0</accession>
<sequence>MTTQTEPTTTATTHPFTPGMRLDLVASEADVELFFDRTTPEAEVVITASEPAYLEHSLKTSRSDDRLEVVVPPLLTAGPEKGFALQIGRFSLSLGHTAGVTVEVHLPAGSAVRVDGGSGDLRLEGRPGTVQLDTRSGDITLDVLEAGQLRSASGDITVDEIAAERPVTLASSSGDLAVERCTGPVELGTSSGDITLSSMGAGELTARTSSGDITVGVVAGLPVWQELSTASGDLDNRLSSRGEPVGGAPRLQARIRTASGDLSLHDA</sequence>
<feature type="domain" description="DUF4097" evidence="1">
    <location>
        <begin position="94"/>
        <end position="264"/>
    </location>
</feature>
<evidence type="ECO:0000259" key="1">
    <source>
        <dbReference type="Pfam" id="PF13349"/>
    </source>
</evidence>
<evidence type="ECO:0000313" key="3">
    <source>
        <dbReference type="Proteomes" id="UP001597326"/>
    </source>
</evidence>
<reference evidence="3" key="1">
    <citation type="journal article" date="2019" name="Int. J. Syst. Evol. Microbiol.">
        <title>The Global Catalogue of Microorganisms (GCM) 10K type strain sequencing project: providing services to taxonomists for standard genome sequencing and annotation.</title>
        <authorList>
            <consortium name="The Broad Institute Genomics Platform"/>
            <consortium name="The Broad Institute Genome Sequencing Center for Infectious Disease"/>
            <person name="Wu L."/>
            <person name="Ma J."/>
        </authorList>
    </citation>
    <scope>NUCLEOTIDE SEQUENCE [LARGE SCALE GENOMIC DNA]</scope>
    <source>
        <strain evidence="3">CAIM 431</strain>
    </source>
</reference>
<organism evidence="2 3">
    <name type="scientific">Luteococcus peritonei</name>
    <dbReference type="NCBI Taxonomy" id="88874"/>
    <lineage>
        <taxon>Bacteria</taxon>
        <taxon>Bacillati</taxon>
        <taxon>Actinomycetota</taxon>
        <taxon>Actinomycetes</taxon>
        <taxon>Propionibacteriales</taxon>
        <taxon>Propionibacteriaceae</taxon>
        <taxon>Luteococcus</taxon>
    </lineage>
</organism>
<dbReference type="Gene3D" id="2.160.20.120">
    <property type="match status" value="1"/>
</dbReference>
<dbReference type="InterPro" id="IPR025164">
    <property type="entry name" value="Toastrack_DUF4097"/>
</dbReference>
<gene>
    <name evidence="2" type="ORF">ACFSCS_08800</name>
</gene>